<dbReference type="Proteomes" id="UP000799770">
    <property type="component" value="Unassembled WGS sequence"/>
</dbReference>
<sequence>MSTTELVFSNLKPGVTQQLIAALRGSPAFQNIPGNLYKRIGHVVRHNGEDVTSQERIVLGLEWDKPSSFHAFYPASPQFSEFIGAIKEFVAAPPKPVLFTARPDYGRPVPTLSSAVTQIFIGPNGDKKPEGEQARATFLDLLKEAKERGEIDFERWGGLGIDDAEGTWLGLLGWKSEEELDKAMKGDGIAEAVKKLRNTEALDEYVVKFEEV</sequence>
<dbReference type="AlphaFoldDB" id="A0A6A5Z6K5"/>
<organism evidence="1 2">
    <name type="scientific">Lophiotrema nucula</name>
    <dbReference type="NCBI Taxonomy" id="690887"/>
    <lineage>
        <taxon>Eukaryota</taxon>
        <taxon>Fungi</taxon>
        <taxon>Dikarya</taxon>
        <taxon>Ascomycota</taxon>
        <taxon>Pezizomycotina</taxon>
        <taxon>Dothideomycetes</taxon>
        <taxon>Pleosporomycetidae</taxon>
        <taxon>Pleosporales</taxon>
        <taxon>Lophiotremataceae</taxon>
        <taxon>Lophiotrema</taxon>
    </lineage>
</organism>
<name>A0A6A5Z6K5_9PLEO</name>
<evidence type="ECO:0000313" key="2">
    <source>
        <dbReference type="Proteomes" id="UP000799770"/>
    </source>
</evidence>
<evidence type="ECO:0000313" key="1">
    <source>
        <dbReference type="EMBL" id="KAF2114955.1"/>
    </source>
</evidence>
<gene>
    <name evidence="1" type="ORF">BDV96DRAFT_576202</name>
</gene>
<accession>A0A6A5Z6K5</accession>
<protein>
    <recommendedName>
        <fullName evidence="3">ABM domain-containing protein</fullName>
    </recommendedName>
</protein>
<reference evidence="1" key="1">
    <citation type="journal article" date="2020" name="Stud. Mycol.">
        <title>101 Dothideomycetes genomes: a test case for predicting lifestyles and emergence of pathogens.</title>
        <authorList>
            <person name="Haridas S."/>
            <person name="Albert R."/>
            <person name="Binder M."/>
            <person name="Bloem J."/>
            <person name="Labutti K."/>
            <person name="Salamov A."/>
            <person name="Andreopoulos B."/>
            <person name="Baker S."/>
            <person name="Barry K."/>
            <person name="Bills G."/>
            <person name="Bluhm B."/>
            <person name="Cannon C."/>
            <person name="Castanera R."/>
            <person name="Culley D."/>
            <person name="Daum C."/>
            <person name="Ezra D."/>
            <person name="Gonzalez J."/>
            <person name="Henrissat B."/>
            <person name="Kuo A."/>
            <person name="Liang C."/>
            <person name="Lipzen A."/>
            <person name="Lutzoni F."/>
            <person name="Magnuson J."/>
            <person name="Mondo S."/>
            <person name="Nolan M."/>
            <person name="Ohm R."/>
            <person name="Pangilinan J."/>
            <person name="Park H.-J."/>
            <person name="Ramirez L."/>
            <person name="Alfaro M."/>
            <person name="Sun H."/>
            <person name="Tritt A."/>
            <person name="Yoshinaga Y."/>
            <person name="Zwiers L.-H."/>
            <person name="Turgeon B."/>
            <person name="Goodwin S."/>
            <person name="Spatafora J."/>
            <person name="Crous P."/>
            <person name="Grigoriev I."/>
        </authorList>
    </citation>
    <scope>NUCLEOTIDE SEQUENCE</scope>
    <source>
        <strain evidence="1">CBS 627.86</strain>
    </source>
</reference>
<dbReference type="EMBL" id="ML977324">
    <property type="protein sequence ID" value="KAF2114955.1"/>
    <property type="molecule type" value="Genomic_DNA"/>
</dbReference>
<keyword evidence="2" id="KW-1185">Reference proteome</keyword>
<evidence type="ECO:0008006" key="3">
    <source>
        <dbReference type="Google" id="ProtNLM"/>
    </source>
</evidence>
<proteinExistence type="predicted"/>
<dbReference type="OrthoDB" id="4425169at2759"/>